<keyword evidence="2" id="KW-1185">Reference proteome</keyword>
<sequence length="103" mass="12354">MINTDYMVVTYGNSSPLVVTKWWRPQASEKLLRMRVGGQKKPKFQACKVAYKREEEERRTERKNDKNLSFFSQFKFQTQFDSFQRVIRINCLVKLSEQKLPGW</sequence>
<dbReference type="Proteomes" id="UP001359485">
    <property type="component" value="Unassembled WGS sequence"/>
</dbReference>
<evidence type="ECO:0000313" key="2">
    <source>
        <dbReference type="Proteomes" id="UP001359485"/>
    </source>
</evidence>
<comment type="caution">
    <text evidence="1">The sequence shown here is derived from an EMBL/GenBank/DDBJ whole genome shotgun (WGS) entry which is preliminary data.</text>
</comment>
<accession>A0ABR1B3G3</accession>
<protein>
    <submittedName>
        <fullName evidence="1">Uncharacterized protein</fullName>
    </submittedName>
</protein>
<organism evidence="1 2">
    <name type="scientific">Polyplax serrata</name>
    <name type="common">Common mouse louse</name>
    <dbReference type="NCBI Taxonomy" id="468196"/>
    <lineage>
        <taxon>Eukaryota</taxon>
        <taxon>Metazoa</taxon>
        <taxon>Ecdysozoa</taxon>
        <taxon>Arthropoda</taxon>
        <taxon>Hexapoda</taxon>
        <taxon>Insecta</taxon>
        <taxon>Pterygota</taxon>
        <taxon>Neoptera</taxon>
        <taxon>Paraneoptera</taxon>
        <taxon>Psocodea</taxon>
        <taxon>Troctomorpha</taxon>
        <taxon>Phthiraptera</taxon>
        <taxon>Anoplura</taxon>
        <taxon>Polyplacidae</taxon>
        <taxon>Polyplax</taxon>
    </lineage>
</organism>
<gene>
    <name evidence="1" type="ORF">RUM44_004629</name>
</gene>
<dbReference type="EMBL" id="JAWJWF010000004">
    <property type="protein sequence ID" value="KAK6634022.1"/>
    <property type="molecule type" value="Genomic_DNA"/>
</dbReference>
<name>A0ABR1B3G3_POLSC</name>
<evidence type="ECO:0000313" key="1">
    <source>
        <dbReference type="EMBL" id="KAK6634022.1"/>
    </source>
</evidence>
<reference evidence="1 2" key="1">
    <citation type="submission" date="2023-09" db="EMBL/GenBank/DDBJ databases">
        <title>Genomes of two closely related lineages of the louse Polyplax serrata with different host specificities.</title>
        <authorList>
            <person name="Martinu J."/>
            <person name="Tarabai H."/>
            <person name="Stefka J."/>
            <person name="Hypsa V."/>
        </authorList>
    </citation>
    <scope>NUCLEOTIDE SEQUENCE [LARGE SCALE GENOMIC DNA]</scope>
    <source>
        <strain evidence="1">98ZLc_SE</strain>
    </source>
</reference>
<proteinExistence type="predicted"/>